<dbReference type="Pfam" id="PF02790">
    <property type="entry name" value="COX2_TM"/>
    <property type="match status" value="1"/>
</dbReference>
<feature type="transmembrane region" description="Helical" evidence="15">
    <location>
        <begin position="51"/>
        <end position="72"/>
    </location>
</feature>
<comment type="cofactor">
    <cofactor evidence="14">
        <name>Cu cation</name>
        <dbReference type="ChEBI" id="CHEBI:23378"/>
    </cofactor>
    <text evidence="14">Binds a copper A center.</text>
</comment>
<reference evidence="17" key="1">
    <citation type="journal article" date="2005" name="Environ. Microbiol.">
        <title>Genetic and functional properties of uncultivated thermophilic crenarchaeotes from a subsurface gold mine as revealed by analysis of genome fragments.</title>
        <authorList>
            <person name="Nunoura T."/>
            <person name="Hirayama H."/>
            <person name="Takami H."/>
            <person name="Oida H."/>
            <person name="Nishi S."/>
            <person name="Shimamura S."/>
            <person name="Suzuki Y."/>
            <person name="Inagaki F."/>
            <person name="Takai K."/>
            <person name="Nealson K.H."/>
            <person name="Horikoshi K."/>
        </authorList>
    </citation>
    <scope>NUCLEOTIDE SEQUENCE</scope>
</reference>
<evidence type="ECO:0000256" key="10">
    <source>
        <dbReference type="ARBA" id="ARBA00023008"/>
    </source>
</evidence>
<gene>
    <name evidence="17" type="ORF">HGMM_F22C11C33</name>
</gene>
<evidence type="ECO:0000256" key="11">
    <source>
        <dbReference type="ARBA" id="ARBA00023136"/>
    </source>
</evidence>
<dbReference type="SUPFAM" id="SSF49503">
    <property type="entry name" value="Cupredoxins"/>
    <property type="match status" value="1"/>
</dbReference>
<evidence type="ECO:0000256" key="7">
    <source>
        <dbReference type="ARBA" id="ARBA00022967"/>
    </source>
</evidence>
<comment type="similarity">
    <text evidence="2 13">Belongs to the cytochrome c oxidase subunit 2 family.</text>
</comment>
<dbReference type="CDD" id="cd13919">
    <property type="entry name" value="CuRO_HCO_II_like_5"/>
    <property type="match status" value="1"/>
</dbReference>
<organism evidence="17">
    <name type="scientific">uncultured Planctomycetota bacterium</name>
    <dbReference type="NCBI Taxonomy" id="120965"/>
    <lineage>
        <taxon>Bacteria</taxon>
        <taxon>Pseudomonadati</taxon>
        <taxon>Planctomycetota</taxon>
        <taxon>environmental samples</taxon>
    </lineage>
</organism>
<dbReference type="AlphaFoldDB" id="H5SFT2"/>
<dbReference type="InterPro" id="IPR014222">
    <property type="entry name" value="Cyt_c_oxidase_su2"/>
</dbReference>
<comment type="subcellular location">
    <subcellularLocation>
        <location evidence="13">Cell membrane</location>
        <topology evidence="13">Multi-pass membrane protein</topology>
    </subcellularLocation>
    <subcellularLocation>
        <location evidence="1">Membrane</location>
        <topology evidence="1">Multi-pass membrane protein</topology>
    </subcellularLocation>
</comment>
<dbReference type="GO" id="GO:0005886">
    <property type="term" value="C:plasma membrane"/>
    <property type="evidence" value="ECO:0007669"/>
    <property type="project" value="UniProtKB-SubCell"/>
</dbReference>
<dbReference type="InterPro" id="IPR001505">
    <property type="entry name" value="Copper_CuA"/>
</dbReference>
<dbReference type="EMBL" id="AP011706">
    <property type="protein sequence ID" value="BAL55018.1"/>
    <property type="molecule type" value="Genomic_DNA"/>
</dbReference>
<feature type="transmembrane region" description="Helical" evidence="15">
    <location>
        <begin position="7"/>
        <end position="31"/>
    </location>
</feature>
<evidence type="ECO:0000256" key="9">
    <source>
        <dbReference type="ARBA" id="ARBA00022989"/>
    </source>
</evidence>
<keyword evidence="9 15" id="KW-1133">Transmembrane helix</keyword>
<dbReference type="GO" id="GO:0005507">
    <property type="term" value="F:copper ion binding"/>
    <property type="evidence" value="ECO:0007669"/>
    <property type="project" value="InterPro"/>
</dbReference>
<dbReference type="GO" id="GO:0004129">
    <property type="term" value="F:cytochrome-c oxidase activity"/>
    <property type="evidence" value="ECO:0007669"/>
    <property type="project" value="UniProtKB-EC"/>
</dbReference>
<dbReference type="GO" id="GO:0042773">
    <property type="term" value="P:ATP synthesis coupled electron transport"/>
    <property type="evidence" value="ECO:0007669"/>
    <property type="project" value="TreeGrafter"/>
</dbReference>
<evidence type="ECO:0000313" key="17">
    <source>
        <dbReference type="EMBL" id="BAL55018.1"/>
    </source>
</evidence>
<evidence type="ECO:0000256" key="2">
    <source>
        <dbReference type="ARBA" id="ARBA00007866"/>
    </source>
</evidence>
<evidence type="ECO:0000256" key="12">
    <source>
        <dbReference type="ARBA" id="ARBA00024688"/>
    </source>
</evidence>
<keyword evidence="11 15" id="KW-0472">Membrane</keyword>
<dbReference type="InterPro" id="IPR045187">
    <property type="entry name" value="CcO_II"/>
</dbReference>
<comment type="catalytic activity">
    <reaction evidence="14">
        <text>4 Fe(II)-[cytochrome c] + O2 + 8 H(+)(in) = 4 Fe(III)-[cytochrome c] + 2 H2O + 4 H(+)(out)</text>
        <dbReference type="Rhea" id="RHEA:11436"/>
        <dbReference type="Rhea" id="RHEA-COMP:10350"/>
        <dbReference type="Rhea" id="RHEA-COMP:14399"/>
        <dbReference type="ChEBI" id="CHEBI:15377"/>
        <dbReference type="ChEBI" id="CHEBI:15378"/>
        <dbReference type="ChEBI" id="CHEBI:15379"/>
        <dbReference type="ChEBI" id="CHEBI:29033"/>
        <dbReference type="ChEBI" id="CHEBI:29034"/>
        <dbReference type="EC" id="7.1.1.9"/>
    </reaction>
</comment>
<keyword evidence="3 13" id="KW-0813">Transport</keyword>
<dbReference type="NCBIfam" id="TIGR02866">
    <property type="entry name" value="CoxB"/>
    <property type="match status" value="1"/>
</dbReference>
<proteinExistence type="inferred from homology"/>
<dbReference type="GO" id="GO:0016491">
    <property type="term" value="F:oxidoreductase activity"/>
    <property type="evidence" value="ECO:0007669"/>
    <property type="project" value="InterPro"/>
</dbReference>
<evidence type="ECO:0000256" key="1">
    <source>
        <dbReference type="ARBA" id="ARBA00004141"/>
    </source>
</evidence>
<dbReference type="SUPFAM" id="SSF81464">
    <property type="entry name" value="Cytochrome c oxidase subunit II-like, transmembrane region"/>
    <property type="match status" value="1"/>
</dbReference>
<dbReference type="PROSITE" id="PS00078">
    <property type="entry name" value="COX2"/>
    <property type="match status" value="1"/>
</dbReference>
<dbReference type="InterPro" id="IPR008972">
    <property type="entry name" value="Cupredoxin"/>
</dbReference>
<evidence type="ECO:0000259" key="16">
    <source>
        <dbReference type="PROSITE" id="PS50857"/>
    </source>
</evidence>
<keyword evidence="8 13" id="KW-0249">Electron transport</keyword>
<reference evidence="17" key="2">
    <citation type="journal article" date="2012" name="PLoS ONE">
        <title>A Deeply Branching Thermophilic Bacterium with an Ancient Acetyl-CoA Pathway Dominates a Subsurface Ecosystem.</title>
        <authorList>
            <person name="Takami H."/>
            <person name="Noguchi H."/>
            <person name="Takaki Y."/>
            <person name="Uchiyama I."/>
            <person name="Toyoda A."/>
            <person name="Nishi S."/>
            <person name="Chee G.-J."/>
            <person name="Arai W."/>
            <person name="Nunoura T."/>
            <person name="Itoh T."/>
            <person name="Hattori M."/>
            <person name="Takai K."/>
        </authorList>
    </citation>
    <scope>NUCLEOTIDE SEQUENCE</scope>
</reference>
<dbReference type="EC" id="7.1.1.9" evidence="14"/>
<sequence>MRLQKILWTLLFLSVPVFGVVSFWFCDLYGALWPENVSKVYGSKIDHLFDVIMWITGIFFVGTELLLVYAMFTSKDEDAQEKADFVHGNRTLEIGWTLMAAAILIFVAFYQIPTWTEVKVQRPRKPADAHITASMWMWQVRYPLWDEQAKAPRKLDVVQPALAETFELTNELHIPAKETVLIYVTSRDVIHSFYVPKMRVKQDAVPGLLIPVWFDAARPGDYEFYCAELCGPGHYMMRARVVVHESRADYERWLREQTARLRAPGQPVQLANTDTQTTQLSLAGN</sequence>
<evidence type="ECO:0000256" key="3">
    <source>
        <dbReference type="ARBA" id="ARBA00022448"/>
    </source>
</evidence>
<dbReference type="PRINTS" id="PR01166">
    <property type="entry name" value="CYCOXIDASEII"/>
</dbReference>
<keyword evidence="5 13" id="KW-0812">Transmembrane</keyword>
<feature type="transmembrane region" description="Helical" evidence="15">
    <location>
        <begin position="93"/>
        <end position="112"/>
    </location>
</feature>
<evidence type="ECO:0000256" key="8">
    <source>
        <dbReference type="ARBA" id="ARBA00022982"/>
    </source>
</evidence>
<dbReference type="PROSITE" id="PS50857">
    <property type="entry name" value="COX2_CUA"/>
    <property type="match status" value="1"/>
</dbReference>
<evidence type="ECO:0000256" key="13">
    <source>
        <dbReference type="RuleBase" id="RU000456"/>
    </source>
</evidence>
<dbReference type="InterPro" id="IPR011759">
    <property type="entry name" value="Cyt_c_oxidase_su2_TM_dom"/>
</dbReference>
<protein>
    <recommendedName>
        <fullName evidence="14">Cytochrome c oxidase subunit 2</fullName>
        <ecNumber evidence="14">7.1.1.9</ecNumber>
    </recommendedName>
</protein>
<evidence type="ECO:0000256" key="14">
    <source>
        <dbReference type="RuleBase" id="RU004024"/>
    </source>
</evidence>
<accession>H5SFT2</accession>
<dbReference type="InterPro" id="IPR036257">
    <property type="entry name" value="Cyt_c_oxidase_su2_TM_sf"/>
</dbReference>
<evidence type="ECO:0000256" key="15">
    <source>
        <dbReference type="SAM" id="Phobius"/>
    </source>
</evidence>
<keyword evidence="6 14" id="KW-0479">Metal-binding</keyword>
<dbReference type="PANTHER" id="PTHR22888:SF9">
    <property type="entry name" value="CYTOCHROME C OXIDASE SUBUNIT 2"/>
    <property type="match status" value="1"/>
</dbReference>
<dbReference type="Gene3D" id="2.60.40.420">
    <property type="entry name" value="Cupredoxins - blue copper proteins"/>
    <property type="match status" value="1"/>
</dbReference>
<dbReference type="InterPro" id="IPR002429">
    <property type="entry name" value="CcO_II-like_C"/>
</dbReference>
<dbReference type="PANTHER" id="PTHR22888">
    <property type="entry name" value="CYTOCHROME C OXIDASE, SUBUNIT II"/>
    <property type="match status" value="1"/>
</dbReference>
<keyword evidence="4 13" id="KW-0679">Respiratory chain</keyword>
<feature type="domain" description="Cytochrome oxidase subunit II copper A binding" evidence="16">
    <location>
        <begin position="124"/>
        <end position="256"/>
    </location>
</feature>
<evidence type="ECO:0000256" key="4">
    <source>
        <dbReference type="ARBA" id="ARBA00022660"/>
    </source>
</evidence>
<dbReference type="Pfam" id="PF00116">
    <property type="entry name" value="COX2"/>
    <property type="match status" value="1"/>
</dbReference>
<keyword evidence="7" id="KW-1278">Translocase</keyword>
<name>H5SFT2_9BACT</name>
<keyword evidence="10 14" id="KW-0186">Copper</keyword>
<comment type="function">
    <text evidence="12 14">Subunits I and II form the functional core of the enzyme complex. Electrons originating in cytochrome c are transferred via heme a and Cu(A) to the binuclear center formed by heme a3 and Cu(B).</text>
</comment>
<evidence type="ECO:0000256" key="6">
    <source>
        <dbReference type="ARBA" id="ARBA00022723"/>
    </source>
</evidence>
<evidence type="ECO:0000256" key="5">
    <source>
        <dbReference type="ARBA" id="ARBA00022692"/>
    </source>
</evidence>
<dbReference type="Gene3D" id="1.10.287.90">
    <property type="match status" value="1"/>
</dbReference>